<dbReference type="InterPro" id="IPR002083">
    <property type="entry name" value="MATH/TRAF_dom"/>
</dbReference>
<comment type="pathway">
    <text evidence="1">Protein modification; protein ubiquitination.</text>
</comment>
<dbReference type="Pfam" id="PF00651">
    <property type="entry name" value="BTB"/>
    <property type="match status" value="1"/>
</dbReference>
<keyword evidence="4" id="KW-1185">Reference proteome</keyword>
<evidence type="ECO:0000256" key="1">
    <source>
        <dbReference type="ARBA" id="ARBA00004906"/>
    </source>
</evidence>
<dbReference type="PROSITE" id="PS50097">
    <property type="entry name" value="BTB"/>
    <property type="match status" value="1"/>
</dbReference>
<dbReference type="Proteomes" id="UP001140206">
    <property type="component" value="Chromosome 2"/>
</dbReference>
<comment type="caution">
    <text evidence="3">The sequence shown here is derived from an EMBL/GenBank/DDBJ whole genome shotgun (WGS) entry which is preliminary data.</text>
</comment>
<dbReference type="PANTHER" id="PTHR26379:SF187">
    <property type="entry name" value="OS07G0655300 PROTEIN"/>
    <property type="match status" value="1"/>
</dbReference>
<dbReference type="CDD" id="cd18280">
    <property type="entry name" value="BTB_POZ_BPM_plant"/>
    <property type="match status" value="1"/>
</dbReference>
<dbReference type="SUPFAM" id="SSF54695">
    <property type="entry name" value="POZ domain"/>
    <property type="match status" value="1"/>
</dbReference>
<dbReference type="Gene3D" id="3.30.710.10">
    <property type="entry name" value="Potassium Channel Kv1.1, Chain A"/>
    <property type="match status" value="1"/>
</dbReference>
<reference evidence="3" key="1">
    <citation type="submission" date="2022-08" db="EMBL/GenBank/DDBJ databases">
        <authorList>
            <person name="Marques A."/>
        </authorList>
    </citation>
    <scope>NUCLEOTIDE SEQUENCE</scope>
    <source>
        <strain evidence="3">RhyPub2mFocal</strain>
        <tissue evidence="3">Leaves</tissue>
    </source>
</reference>
<dbReference type="InterPro" id="IPR011333">
    <property type="entry name" value="SKP1/BTB/POZ_sf"/>
</dbReference>
<dbReference type="SUPFAM" id="SSF49599">
    <property type="entry name" value="TRAF domain-like"/>
    <property type="match status" value="1"/>
</dbReference>
<dbReference type="PANTHER" id="PTHR26379">
    <property type="entry name" value="BTB/POZ AND MATH DOMAIN-CONTAINING PROTEIN 1"/>
    <property type="match status" value="1"/>
</dbReference>
<sequence>MGPKKSGHFIFSKLGDCFGFYDFMKRTDVEASEYLIDDCLTVKLHFTMVKPFIVDATRKQFIVPTSDLHQHFGLLLESGEGADVTFEIDEEAFSAHKYVLAARSPVFRAQLFGSMIENKMDKITIEDMRADVFKIMLQFIYTDMLHSEVEVSFKMAQHLLVAADRYGLERLKVICGKM</sequence>
<name>A0AAV8FBN8_9POAL</name>
<organism evidence="3 4">
    <name type="scientific">Rhynchospora pubera</name>
    <dbReference type="NCBI Taxonomy" id="906938"/>
    <lineage>
        <taxon>Eukaryota</taxon>
        <taxon>Viridiplantae</taxon>
        <taxon>Streptophyta</taxon>
        <taxon>Embryophyta</taxon>
        <taxon>Tracheophyta</taxon>
        <taxon>Spermatophyta</taxon>
        <taxon>Magnoliopsida</taxon>
        <taxon>Liliopsida</taxon>
        <taxon>Poales</taxon>
        <taxon>Cyperaceae</taxon>
        <taxon>Cyperoideae</taxon>
        <taxon>Rhynchosporeae</taxon>
        <taxon>Rhynchospora</taxon>
    </lineage>
</organism>
<accession>A0AAV8FBN8</accession>
<dbReference type="InterPro" id="IPR000210">
    <property type="entry name" value="BTB/POZ_dom"/>
</dbReference>
<dbReference type="AlphaFoldDB" id="A0AAV8FBN8"/>
<dbReference type="GO" id="GO:0016567">
    <property type="term" value="P:protein ubiquitination"/>
    <property type="evidence" value="ECO:0007669"/>
    <property type="project" value="InterPro"/>
</dbReference>
<gene>
    <name evidence="3" type="ORF">LUZ62_039387</name>
</gene>
<protein>
    <submittedName>
        <fullName evidence="3">BTB/POZ and MATH domain-containing protein 2</fullName>
    </submittedName>
</protein>
<dbReference type="SMART" id="SM00225">
    <property type="entry name" value="BTB"/>
    <property type="match status" value="1"/>
</dbReference>
<dbReference type="EMBL" id="JAMFTS010000002">
    <property type="protein sequence ID" value="KAJ4788141.1"/>
    <property type="molecule type" value="Genomic_DNA"/>
</dbReference>
<dbReference type="InterPro" id="IPR045005">
    <property type="entry name" value="BPM1-6"/>
</dbReference>
<proteinExistence type="predicted"/>
<evidence type="ECO:0000313" key="3">
    <source>
        <dbReference type="EMBL" id="KAJ4788141.1"/>
    </source>
</evidence>
<evidence type="ECO:0000313" key="4">
    <source>
        <dbReference type="Proteomes" id="UP001140206"/>
    </source>
</evidence>
<feature type="domain" description="BTB" evidence="2">
    <location>
        <begin position="82"/>
        <end position="149"/>
    </location>
</feature>
<evidence type="ECO:0000259" key="2">
    <source>
        <dbReference type="PROSITE" id="PS50097"/>
    </source>
</evidence>
<dbReference type="CDD" id="cd00121">
    <property type="entry name" value="MATH"/>
    <property type="match status" value="1"/>
</dbReference>